<dbReference type="EMBL" id="SRLO01004257">
    <property type="protein sequence ID" value="TNN30656.1"/>
    <property type="molecule type" value="Genomic_DNA"/>
</dbReference>
<reference evidence="2 3" key="1">
    <citation type="submission" date="2019-03" db="EMBL/GenBank/DDBJ databases">
        <title>First draft genome of Liparis tanakae, snailfish: a comprehensive survey of snailfish specific genes.</title>
        <authorList>
            <person name="Kim W."/>
            <person name="Song I."/>
            <person name="Jeong J.-H."/>
            <person name="Kim D."/>
            <person name="Kim S."/>
            <person name="Ryu S."/>
            <person name="Song J.Y."/>
            <person name="Lee S.K."/>
        </authorList>
    </citation>
    <scope>NUCLEOTIDE SEQUENCE [LARGE SCALE GENOMIC DNA]</scope>
    <source>
        <tissue evidence="2">Muscle</tissue>
    </source>
</reference>
<keyword evidence="3" id="KW-1185">Reference proteome</keyword>
<protein>
    <submittedName>
        <fullName evidence="2">Uncharacterized protein</fullName>
    </submittedName>
</protein>
<sequence>MPTVPTPSSSTRIHSCLSVNLSAARQHNRLRPPRSPDWTRVELLSSWRAWRCGCSSSSQTRGCSPAPPHSSAAPAPAAREQRHRHIQVKPVIEAVICRTFCSSGLFCVARPLCRIRKTA</sequence>
<evidence type="ECO:0000313" key="2">
    <source>
        <dbReference type="EMBL" id="TNN30656.1"/>
    </source>
</evidence>
<name>A0A4Z2EP29_9TELE</name>
<feature type="region of interest" description="Disordered" evidence="1">
    <location>
        <begin position="55"/>
        <end position="82"/>
    </location>
</feature>
<comment type="caution">
    <text evidence="2">The sequence shown here is derived from an EMBL/GenBank/DDBJ whole genome shotgun (WGS) entry which is preliminary data.</text>
</comment>
<dbReference type="AlphaFoldDB" id="A0A4Z2EP29"/>
<accession>A0A4Z2EP29</accession>
<organism evidence="2 3">
    <name type="scientific">Liparis tanakae</name>
    <name type="common">Tanaka's snailfish</name>
    <dbReference type="NCBI Taxonomy" id="230148"/>
    <lineage>
        <taxon>Eukaryota</taxon>
        <taxon>Metazoa</taxon>
        <taxon>Chordata</taxon>
        <taxon>Craniata</taxon>
        <taxon>Vertebrata</taxon>
        <taxon>Euteleostomi</taxon>
        <taxon>Actinopterygii</taxon>
        <taxon>Neopterygii</taxon>
        <taxon>Teleostei</taxon>
        <taxon>Neoteleostei</taxon>
        <taxon>Acanthomorphata</taxon>
        <taxon>Eupercaria</taxon>
        <taxon>Perciformes</taxon>
        <taxon>Cottioidei</taxon>
        <taxon>Cottales</taxon>
        <taxon>Liparidae</taxon>
        <taxon>Liparis</taxon>
    </lineage>
</organism>
<proteinExistence type="predicted"/>
<evidence type="ECO:0000256" key="1">
    <source>
        <dbReference type="SAM" id="MobiDB-lite"/>
    </source>
</evidence>
<evidence type="ECO:0000313" key="3">
    <source>
        <dbReference type="Proteomes" id="UP000314294"/>
    </source>
</evidence>
<gene>
    <name evidence="2" type="ORF">EYF80_059192</name>
</gene>
<feature type="compositionally biased region" description="Low complexity" evidence="1">
    <location>
        <begin position="69"/>
        <end position="78"/>
    </location>
</feature>
<dbReference type="Proteomes" id="UP000314294">
    <property type="component" value="Unassembled WGS sequence"/>
</dbReference>